<dbReference type="InterPro" id="IPR027417">
    <property type="entry name" value="P-loop_NTPase"/>
</dbReference>
<dbReference type="SUPFAM" id="SSF52540">
    <property type="entry name" value="P-loop containing nucleoside triphosphate hydrolases"/>
    <property type="match status" value="1"/>
</dbReference>
<keyword evidence="4" id="KW-1185">Reference proteome</keyword>
<reference evidence="3 4" key="1">
    <citation type="submission" date="2020-04" db="EMBL/GenBank/DDBJ databases">
        <title>Sequencing and Assembly of C. fimi.</title>
        <authorList>
            <person name="Ramsey A.R."/>
        </authorList>
    </citation>
    <scope>NUCLEOTIDE SEQUENCE [LARGE SCALE GENOMIC DNA]</scope>
    <source>
        <strain evidence="3 4">SB</strain>
    </source>
</reference>
<dbReference type="Pfam" id="PF20703">
    <property type="entry name" value="nSTAND1"/>
    <property type="match status" value="1"/>
</dbReference>
<dbReference type="InterPro" id="IPR015943">
    <property type="entry name" value="WD40/YVTN_repeat-like_dom_sf"/>
</dbReference>
<dbReference type="EMBL" id="JABCJJ010000001">
    <property type="protein sequence ID" value="NMR18687.1"/>
    <property type="molecule type" value="Genomic_DNA"/>
</dbReference>
<dbReference type="Gene3D" id="2.130.10.10">
    <property type="entry name" value="YVTN repeat-like/Quinoprotein amine dehydrogenase"/>
    <property type="match status" value="4"/>
</dbReference>
<dbReference type="InterPro" id="IPR001680">
    <property type="entry name" value="WD40_rpt"/>
</dbReference>
<dbReference type="Gene3D" id="3.40.50.300">
    <property type="entry name" value="P-loop containing nucleotide triphosphate hydrolases"/>
    <property type="match status" value="1"/>
</dbReference>
<keyword evidence="1" id="KW-0853">WD repeat</keyword>
<dbReference type="SUPFAM" id="SSF50998">
    <property type="entry name" value="Quinoprotein alcohol dehydrogenase-like"/>
    <property type="match status" value="1"/>
</dbReference>
<feature type="repeat" description="WD" evidence="1">
    <location>
        <begin position="624"/>
        <end position="658"/>
    </location>
</feature>
<feature type="repeat" description="WD" evidence="1">
    <location>
        <begin position="751"/>
        <end position="782"/>
    </location>
</feature>
<evidence type="ECO:0000256" key="1">
    <source>
        <dbReference type="PROSITE-ProRule" id="PRU00221"/>
    </source>
</evidence>
<gene>
    <name evidence="3" type="ORF">HIR71_00335</name>
</gene>
<feature type="domain" description="Novel STAND NTPase 1" evidence="2">
    <location>
        <begin position="18"/>
        <end position="397"/>
    </location>
</feature>
<evidence type="ECO:0000313" key="4">
    <source>
        <dbReference type="Proteomes" id="UP000562124"/>
    </source>
</evidence>
<dbReference type="InterPro" id="IPR011044">
    <property type="entry name" value="Quino_amine_DH_bsu"/>
</dbReference>
<sequence>MGLPAVTSEVTAVRTDNPYVGPTSFTAGDPLYGRTRARDELLDLVVAERIVLLYSPSGAGKTSLLQAALIGALEDAKFEVLPIVRVTHTVETDPRLVAPRNRYLLSTLLSLEENVPPHLQRSIGELAGLSLSEYLRLRPDLDGRPGNEVLIFDQFEEVLTADPTDEDAKREFFAELGETLRDRQHWAVFAMREDFLAALDPYLRYVPTRFRTRYRLDLLTADQALEAVVEPAREAGVTFTDDAAHQLVDELRRVRVQRPTGTTEALGAYVEPVQLQVACHRLWSRLPAGATQITEAEGSALGDVGESLAWYYAHSVSQAVDDVNGTRTGVREGDVRDWFEERLITPQGLRGQVLEGPLGGGEEDRALLDRLLGAHLVRAETRRQATWYELAHDSFIEPVMRDNAAWRMSHLMDFQRAALLWDAEKRPDRLLLVGPALAQADADAERVPGPLNARETEFLVASRQADERQQRDLRNAVRMRRLAQGLAAAGVVAVVLLVTTAVLYLGARTARSEAEAQERQQSLLVGTLRNLEWDLETSVVLAGALAGMVGDEGLEPNMRDVVSMAVSASPTEVVIGDHEGPVNSAAISQDLTSVVTGYSNLVQLWSWETGELLARYEVPPDVVVNAVDLDADASTVLIGLDDGSVLLWDVPSGEALPWGDGLDDAVWQVALSSQGDRIAVLDAGGRYTVGPRAGGERVAVADPGTTGYGAAFSPDGSALATISDDVDLVFWDPVTGAERGRIVMAEPAVNLTYSEDGTSLATVGAYGTVTIWDLASGTPLHPPNEDTEADYRAVNRDFTRVISMAAWGEVRVQDLRSGIQLADVFVPGADLVAAVFDPVDETRVLVLPATGSPAVWRTEPAEPVRAVAYEGDLIYSARTDGSVQVVDASGRRRTTPVVAADGVDGIDVDPDGRRVLVQTDLGDAHVWDLETGEQLLALSAGDGWFVDARFSADGRSVVTGDEQGRVARWDASTGYEIEELAPAQAEGLSFVGLSPEATHVVLVYSTPVRVDDDAPTLVAGVVIALDGTEQTATLRFPADAGERRVDQPAAQPVVSAVAMSEDGTHVALATEQGAAAVFDADDGALVSMPNLHTQPIDGITFTRDGRLLTFAADRQVVLSEPESGETLRTVVFNSYLQTAGLTGDGQRVAAYMLNGSFVSLPLDDASLLDLVRSKATRAPTETECRVYQLGC</sequence>
<dbReference type="PROSITE" id="PS50082">
    <property type="entry name" value="WD_REPEATS_2"/>
    <property type="match status" value="2"/>
</dbReference>
<evidence type="ECO:0000259" key="2">
    <source>
        <dbReference type="Pfam" id="PF20703"/>
    </source>
</evidence>
<dbReference type="AlphaFoldDB" id="A0A7Y0LUY6"/>
<dbReference type="PANTHER" id="PTHR19879:SF9">
    <property type="entry name" value="TRANSCRIPTION INITIATION FACTOR TFIID SUBUNIT 5"/>
    <property type="match status" value="1"/>
</dbReference>
<proteinExistence type="predicted"/>
<dbReference type="InterPro" id="IPR049052">
    <property type="entry name" value="nSTAND1"/>
</dbReference>
<dbReference type="PANTHER" id="PTHR19879">
    <property type="entry name" value="TRANSCRIPTION INITIATION FACTOR TFIID"/>
    <property type="match status" value="1"/>
</dbReference>
<dbReference type="InterPro" id="IPR011047">
    <property type="entry name" value="Quinoprotein_ADH-like_sf"/>
</dbReference>
<dbReference type="Proteomes" id="UP000562124">
    <property type="component" value="Unassembled WGS sequence"/>
</dbReference>
<accession>A0A7Y0LUY6</accession>
<name>A0A7Y0LUY6_CELFI</name>
<organism evidence="3 4">
    <name type="scientific">Cellulomonas fimi</name>
    <dbReference type="NCBI Taxonomy" id="1708"/>
    <lineage>
        <taxon>Bacteria</taxon>
        <taxon>Bacillati</taxon>
        <taxon>Actinomycetota</taxon>
        <taxon>Actinomycetes</taxon>
        <taxon>Micrococcales</taxon>
        <taxon>Cellulomonadaceae</taxon>
        <taxon>Cellulomonas</taxon>
    </lineage>
</organism>
<protein>
    <submittedName>
        <fullName evidence="3">WD40 repeat domain-containing protein</fullName>
    </submittedName>
</protein>
<dbReference type="SUPFAM" id="SSF50969">
    <property type="entry name" value="YVTN repeat-like/Quinoprotein amine dehydrogenase"/>
    <property type="match status" value="1"/>
</dbReference>
<evidence type="ECO:0000313" key="3">
    <source>
        <dbReference type="EMBL" id="NMR18687.1"/>
    </source>
</evidence>
<dbReference type="RefSeq" id="WP_169322621.1">
    <property type="nucleotide sequence ID" value="NZ_JABCJJ010000001.1"/>
</dbReference>
<comment type="caution">
    <text evidence="3">The sequence shown here is derived from an EMBL/GenBank/DDBJ whole genome shotgun (WGS) entry which is preliminary data.</text>
</comment>
<dbReference type="SMART" id="SM00320">
    <property type="entry name" value="WD40"/>
    <property type="match status" value="9"/>
</dbReference>